<evidence type="ECO:0000313" key="3">
    <source>
        <dbReference type="EMBL" id="SDT21982.1"/>
    </source>
</evidence>
<feature type="domain" description="Endonuclease/exonuclease/phosphatase" evidence="2">
    <location>
        <begin position="130"/>
        <end position="324"/>
    </location>
</feature>
<dbReference type="SUPFAM" id="SSF56219">
    <property type="entry name" value="DNase I-like"/>
    <property type="match status" value="1"/>
</dbReference>
<dbReference type="AlphaFoldDB" id="A0A1H1YKP4"/>
<dbReference type="InterPro" id="IPR005135">
    <property type="entry name" value="Endo/exonuclease/phosphatase"/>
</dbReference>
<keyword evidence="3" id="KW-0269">Exonuclease</keyword>
<protein>
    <submittedName>
        <fullName evidence="3">Uncharacterized conserved protein YafD, endonuclease/exonuclease/phosphatase (EEP) superfamily</fullName>
    </submittedName>
</protein>
<keyword evidence="3" id="KW-0540">Nuclease</keyword>
<evidence type="ECO:0000313" key="4">
    <source>
        <dbReference type="Proteomes" id="UP000199103"/>
    </source>
</evidence>
<evidence type="ECO:0000259" key="2">
    <source>
        <dbReference type="Pfam" id="PF03372"/>
    </source>
</evidence>
<feature type="transmembrane region" description="Helical" evidence="1">
    <location>
        <begin position="21"/>
        <end position="43"/>
    </location>
</feature>
<keyword evidence="4" id="KW-1185">Reference proteome</keyword>
<dbReference type="InterPro" id="IPR036691">
    <property type="entry name" value="Endo/exonu/phosph_ase_sf"/>
</dbReference>
<keyword evidence="3" id="KW-0255">Endonuclease</keyword>
<dbReference type="STRING" id="630515.SAMN04489812_4635"/>
<evidence type="ECO:0000256" key="1">
    <source>
        <dbReference type="SAM" id="Phobius"/>
    </source>
</evidence>
<gene>
    <name evidence="3" type="ORF">SAMN04489812_4635</name>
</gene>
<sequence length="334" mass="35945">MTGPPPPVSVYRSPEARPLQSLWVSIGILTILPGIAAGFLYLVPPENNTAAMVAAFIPYGLVADLIATVCFAIALVRARRRLALALLTGVSALLLIMQLIWIGPQFVADRRPARTAPFTVASLNMKIGSADVDQIRSIAERVDILILVEVTPTAYTAVRDATADRLDSVVPAGISSGNQSMILSRFTLTDAKELRSTSPQWSATVAVPGIGPVNLIAAHPCNPFCGGDLWVTEHRSLLSRAEQLDGRPEVIAGDFNATSDHRPLRRLERHGFVSATDIVGRGWLPTYPANVRLLPPLIQIDHVLVNRRLTVTAIDTFPIDGTDHLGLITRLAGA</sequence>
<keyword evidence="1" id="KW-1133">Transmembrane helix</keyword>
<accession>A0A1H1YKP4</accession>
<dbReference type="GO" id="GO:0004519">
    <property type="term" value="F:endonuclease activity"/>
    <property type="evidence" value="ECO:0007669"/>
    <property type="project" value="UniProtKB-KW"/>
</dbReference>
<dbReference type="Proteomes" id="UP000199103">
    <property type="component" value="Chromosome I"/>
</dbReference>
<dbReference type="GO" id="GO:0004527">
    <property type="term" value="F:exonuclease activity"/>
    <property type="evidence" value="ECO:0007669"/>
    <property type="project" value="UniProtKB-KW"/>
</dbReference>
<feature type="transmembrane region" description="Helical" evidence="1">
    <location>
        <begin position="49"/>
        <end position="75"/>
    </location>
</feature>
<keyword evidence="1" id="KW-0812">Transmembrane</keyword>
<organism evidence="3 4">
    <name type="scientific">Microlunatus soli</name>
    <dbReference type="NCBI Taxonomy" id="630515"/>
    <lineage>
        <taxon>Bacteria</taxon>
        <taxon>Bacillati</taxon>
        <taxon>Actinomycetota</taxon>
        <taxon>Actinomycetes</taxon>
        <taxon>Propionibacteriales</taxon>
        <taxon>Propionibacteriaceae</taxon>
        <taxon>Microlunatus</taxon>
    </lineage>
</organism>
<proteinExistence type="predicted"/>
<dbReference type="OrthoDB" id="2340043at2"/>
<dbReference type="RefSeq" id="WP_157683637.1">
    <property type="nucleotide sequence ID" value="NZ_LT629772.1"/>
</dbReference>
<name>A0A1H1YKP4_9ACTN</name>
<reference evidence="3 4" key="1">
    <citation type="submission" date="2016-10" db="EMBL/GenBank/DDBJ databases">
        <authorList>
            <person name="de Groot N.N."/>
        </authorList>
    </citation>
    <scope>NUCLEOTIDE SEQUENCE [LARGE SCALE GENOMIC DNA]</scope>
    <source>
        <strain evidence="3 4">DSM 21800</strain>
    </source>
</reference>
<dbReference type="Gene3D" id="3.60.10.10">
    <property type="entry name" value="Endonuclease/exonuclease/phosphatase"/>
    <property type="match status" value="1"/>
</dbReference>
<dbReference type="EMBL" id="LT629772">
    <property type="protein sequence ID" value="SDT21982.1"/>
    <property type="molecule type" value="Genomic_DNA"/>
</dbReference>
<dbReference type="Pfam" id="PF03372">
    <property type="entry name" value="Exo_endo_phos"/>
    <property type="match status" value="1"/>
</dbReference>
<feature type="transmembrane region" description="Helical" evidence="1">
    <location>
        <begin position="82"/>
        <end position="102"/>
    </location>
</feature>
<keyword evidence="1" id="KW-0472">Membrane</keyword>
<keyword evidence="3" id="KW-0378">Hydrolase</keyword>